<organism evidence="2 3">
    <name type="scientific">Phakopsora pachyrhizi</name>
    <name type="common">Asian soybean rust disease fungus</name>
    <dbReference type="NCBI Taxonomy" id="170000"/>
    <lineage>
        <taxon>Eukaryota</taxon>
        <taxon>Fungi</taxon>
        <taxon>Dikarya</taxon>
        <taxon>Basidiomycota</taxon>
        <taxon>Pucciniomycotina</taxon>
        <taxon>Pucciniomycetes</taxon>
        <taxon>Pucciniales</taxon>
        <taxon>Phakopsoraceae</taxon>
        <taxon>Phakopsora</taxon>
    </lineage>
</organism>
<feature type="region of interest" description="Disordered" evidence="1">
    <location>
        <begin position="1"/>
        <end position="51"/>
    </location>
</feature>
<sequence>MASIPNCKNYRPGATLVTSPTSSVHSNQPGAPIAGQAPLVSPSLSDVTNSNESDISVLTSEEIEALKMYSHSVQNFTYQLFENFRMEFEARDSAARTDDSRSSKPESSTDTTTSSNRPGQVPKSRKPSDYPRRKVRSAPFPDDTGL</sequence>
<evidence type="ECO:0000313" key="3">
    <source>
        <dbReference type="Proteomes" id="UP001153365"/>
    </source>
</evidence>
<comment type="caution">
    <text evidence="2">The sequence shown here is derived from an EMBL/GenBank/DDBJ whole genome shotgun (WGS) entry which is preliminary data.</text>
</comment>
<feature type="region of interest" description="Disordered" evidence="1">
    <location>
        <begin position="91"/>
        <end position="146"/>
    </location>
</feature>
<evidence type="ECO:0000256" key="1">
    <source>
        <dbReference type="SAM" id="MobiDB-lite"/>
    </source>
</evidence>
<proteinExistence type="predicted"/>
<keyword evidence="3" id="KW-1185">Reference proteome</keyword>
<protein>
    <submittedName>
        <fullName evidence="2">Uncharacterized protein</fullName>
    </submittedName>
</protein>
<accession>A0AAV0AX31</accession>
<name>A0AAV0AX31_PHAPC</name>
<evidence type="ECO:0000313" key="2">
    <source>
        <dbReference type="EMBL" id="CAH7672519.1"/>
    </source>
</evidence>
<reference evidence="2" key="1">
    <citation type="submission" date="2022-06" db="EMBL/GenBank/DDBJ databases">
        <authorList>
            <consortium name="SYNGENTA / RWTH Aachen University"/>
        </authorList>
    </citation>
    <scope>NUCLEOTIDE SEQUENCE</scope>
</reference>
<dbReference type="Proteomes" id="UP001153365">
    <property type="component" value="Unassembled WGS sequence"/>
</dbReference>
<dbReference type="EMBL" id="CALTRL010001446">
    <property type="protein sequence ID" value="CAH7672519.1"/>
    <property type="molecule type" value="Genomic_DNA"/>
</dbReference>
<feature type="compositionally biased region" description="Polar residues" evidence="1">
    <location>
        <begin position="105"/>
        <end position="118"/>
    </location>
</feature>
<gene>
    <name evidence="2" type="ORF">PPACK8108_LOCUS7336</name>
</gene>
<dbReference type="AlphaFoldDB" id="A0AAV0AX31"/>
<feature type="compositionally biased region" description="Polar residues" evidence="1">
    <location>
        <begin position="16"/>
        <end position="29"/>
    </location>
</feature>
<feature type="compositionally biased region" description="Basic and acidic residues" evidence="1">
    <location>
        <begin position="91"/>
        <end position="104"/>
    </location>
</feature>
<feature type="compositionally biased region" description="Polar residues" evidence="1">
    <location>
        <begin position="42"/>
        <end position="51"/>
    </location>
</feature>